<name>A0A0D6L752_9BILA</name>
<protein>
    <submittedName>
        <fullName evidence="2">Uncharacterized protein</fullName>
    </submittedName>
</protein>
<proteinExistence type="predicted"/>
<evidence type="ECO:0000313" key="2">
    <source>
        <dbReference type="EMBL" id="EPB67284.1"/>
    </source>
</evidence>
<organism evidence="2 3">
    <name type="scientific">Ancylostoma ceylanicum</name>
    <dbReference type="NCBI Taxonomy" id="53326"/>
    <lineage>
        <taxon>Eukaryota</taxon>
        <taxon>Metazoa</taxon>
        <taxon>Ecdysozoa</taxon>
        <taxon>Nematoda</taxon>
        <taxon>Chromadorea</taxon>
        <taxon>Rhabditida</taxon>
        <taxon>Rhabditina</taxon>
        <taxon>Rhabditomorpha</taxon>
        <taxon>Strongyloidea</taxon>
        <taxon>Ancylostomatidae</taxon>
        <taxon>Ancylostomatinae</taxon>
        <taxon>Ancylostoma</taxon>
    </lineage>
</organism>
<keyword evidence="3" id="KW-1185">Reference proteome</keyword>
<evidence type="ECO:0000313" key="3">
    <source>
        <dbReference type="Proteomes" id="UP000054495"/>
    </source>
</evidence>
<accession>A0A0D6L752</accession>
<dbReference type="AlphaFoldDB" id="A0A0D6L752"/>
<gene>
    <name evidence="2" type="ORF">ANCCEY_13628</name>
</gene>
<reference evidence="2 3" key="1">
    <citation type="submission" date="2013-05" db="EMBL/GenBank/DDBJ databases">
        <title>Draft genome of the parasitic nematode Anyclostoma ceylanicum.</title>
        <authorList>
            <person name="Mitreva M."/>
        </authorList>
    </citation>
    <scope>NUCLEOTIDE SEQUENCE [LARGE SCALE GENOMIC DNA]</scope>
</reference>
<dbReference type="EMBL" id="KE125728">
    <property type="protein sequence ID" value="EPB67284.1"/>
    <property type="molecule type" value="Genomic_DNA"/>
</dbReference>
<feature type="region of interest" description="Disordered" evidence="1">
    <location>
        <begin position="49"/>
        <end position="89"/>
    </location>
</feature>
<sequence>MQKRSCHRFPIIELHRLGFSSRENHQHPGVHQSVIYESIRRYKDLGTEVDRSERETHGSVTTTSNFRKTRERNRSPGALAAPDVTRSGHEAGFDEKNLLQAGPWANAHFENRSWTSQQDGAPARKLRMAQNRCKVNFPDFISFDEMAVNFPDLNPTDYSAW</sequence>
<evidence type="ECO:0000256" key="1">
    <source>
        <dbReference type="SAM" id="MobiDB-lite"/>
    </source>
</evidence>
<dbReference type="Proteomes" id="UP000054495">
    <property type="component" value="Unassembled WGS sequence"/>
</dbReference>